<evidence type="ECO:0000313" key="2">
    <source>
        <dbReference type="EMBL" id="NWF45138.1"/>
    </source>
</evidence>
<accession>A0A7Y8GW81</accession>
<evidence type="ECO:0000313" key="3">
    <source>
        <dbReference type="Proteomes" id="UP000545507"/>
    </source>
</evidence>
<name>A0A7Y8GW81_9BURK</name>
<keyword evidence="1" id="KW-0472">Membrane</keyword>
<feature type="transmembrane region" description="Helical" evidence="1">
    <location>
        <begin position="81"/>
        <end position="101"/>
    </location>
</feature>
<keyword evidence="3" id="KW-1185">Reference proteome</keyword>
<dbReference type="AlphaFoldDB" id="A0A7Y8GW81"/>
<dbReference type="EMBL" id="VYGV01000006">
    <property type="protein sequence ID" value="NWF45138.1"/>
    <property type="molecule type" value="Genomic_DNA"/>
</dbReference>
<evidence type="ECO:0000256" key="1">
    <source>
        <dbReference type="SAM" id="Phobius"/>
    </source>
</evidence>
<keyword evidence="1" id="KW-0812">Transmembrane</keyword>
<reference evidence="2 3" key="1">
    <citation type="submission" date="2019-09" db="EMBL/GenBank/DDBJ databases">
        <title>Hydrogenophaga aromatica sp. nov., isolated from a para-xylene-degrading enrichment culture.</title>
        <authorList>
            <person name="Tancsics A."/>
            <person name="Banerjee S."/>
        </authorList>
    </citation>
    <scope>NUCLEOTIDE SEQUENCE [LARGE SCALE GENOMIC DNA]</scope>
    <source>
        <strain evidence="2 3">D2P1</strain>
    </source>
</reference>
<dbReference type="Proteomes" id="UP000545507">
    <property type="component" value="Unassembled WGS sequence"/>
</dbReference>
<gene>
    <name evidence="2" type="ORF">F3K02_07715</name>
</gene>
<organism evidence="2 3">
    <name type="scientific">Hydrogenophaga aromaticivorans</name>
    <dbReference type="NCBI Taxonomy" id="2610898"/>
    <lineage>
        <taxon>Bacteria</taxon>
        <taxon>Pseudomonadati</taxon>
        <taxon>Pseudomonadota</taxon>
        <taxon>Betaproteobacteria</taxon>
        <taxon>Burkholderiales</taxon>
        <taxon>Comamonadaceae</taxon>
        <taxon>Hydrogenophaga</taxon>
    </lineage>
</organism>
<keyword evidence="1" id="KW-1133">Transmembrane helix</keyword>
<comment type="caution">
    <text evidence="2">The sequence shown here is derived from an EMBL/GenBank/DDBJ whole genome shotgun (WGS) entry which is preliminary data.</text>
</comment>
<protein>
    <submittedName>
        <fullName evidence="2">Uncharacterized protein</fullName>
    </submittedName>
</protein>
<dbReference type="RefSeq" id="WP_177134813.1">
    <property type="nucleotide sequence ID" value="NZ_VYGV01000006.1"/>
</dbReference>
<sequence>MDEADAFFTQTIVGAPFTVLLGRRIQPGSAESQGLEINPTTGESRLTRVWQEWIVLSHACDPVGQSRLRPGRLRRLLERHALWIGVLGLLSLAGSLVVWGVKPWS</sequence>
<proteinExistence type="predicted"/>